<dbReference type="InterPro" id="IPR016187">
    <property type="entry name" value="CTDL_fold"/>
</dbReference>
<protein>
    <recommendedName>
        <fullName evidence="4">C-type lectin domain-containing protein</fullName>
    </recommendedName>
</protein>
<dbReference type="PROSITE" id="PS50068">
    <property type="entry name" value="LDLRA_2"/>
    <property type="match status" value="1"/>
</dbReference>
<name>A0AAE1U6H9_9EUCA</name>
<feature type="chain" id="PRO_5042252684" description="C-type lectin domain-containing protein" evidence="3">
    <location>
        <begin position="28"/>
        <end position="340"/>
    </location>
</feature>
<evidence type="ECO:0000256" key="3">
    <source>
        <dbReference type="SAM" id="SignalP"/>
    </source>
</evidence>
<evidence type="ECO:0000256" key="2">
    <source>
        <dbReference type="PROSITE-ProRule" id="PRU00124"/>
    </source>
</evidence>
<dbReference type="InterPro" id="IPR002172">
    <property type="entry name" value="LDrepeatLR_classA_rpt"/>
</dbReference>
<proteinExistence type="predicted"/>
<dbReference type="SMART" id="SM00034">
    <property type="entry name" value="CLECT"/>
    <property type="match status" value="1"/>
</dbReference>
<dbReference type="InterPro" id="IPR036055">
    <property type="entry name" value="LDL_receptor-like_sf"/>
</dbReference>
<dbReference type="AlphaFoldDB" id="A0AAE1U6H9"/>
<dbReference type="Proteomes" id="UP001292094">
    <property type="component" value="Unassembled WGS sequence"/>
</dbReference>
<comment type="caution">
    <text evidence="2">Lacks conserved residue(s) required for the propagation of feature annotation.</text>
</comment>
<dbReference type="CDD" id="cd00037">
    <property type="entry name" value="CLECT"/>
    <property type="match status" value="1"/>
</dbReference>
<evidence type="ECO:0000256" key="1">
    <source>
        <dbReference type="ARBA" id="ARBA00023157"/>
    </source>
</evidence>
<dbReference type="InterPro" id="IPR001304">
    <property type="entry name" value="C-type_lectin-like"/>
</dbReference>
<dbReference type="SUPFAM" id="SSF56436">
    <property type="entry name" value="C-type lectin-like"/>
    <property type="match status" value="1"/>
</dbReference>
<feature type="domain" description="C-type lectin" evidence="4">
    <location>
        <begin position="177"/>
        <end position="268"/>
    </location>
</feature>
<dbReference type="CDD" id="cd00112">
    <property type="entry name" value="LDLa"/>
    <property type="match status" value="1"/>
</dbReference>
<accession>A0AAE1U6H9</accession>
<gene>
    <name evidence="5" type="ORF">Pmani_020315</name>
</gene>
<dbReference type="PROSITE" id="PS50041">
    <property type="entry name" value="C_TYPE_LECTIN_2"/>
    <property type="match status" value="1"/>
</dbReference>
<dbReference type="SUPFAM" id="SSF57424">
    <property type="entry name" value="LDL receptor-like module"/>
    <property type="match status" value="1"/>
</dbReference>
<sequence length="340" mass="37630">MGVVRYSLPSLPRLLLLLLLCSTPGLATCPEADQIHCGGSSRCTRIRYICDGDNDCGDNSDEASSLCDVWRNGECERNSARCTRNGRADCITISHYCTVDDPPCEGSLDMRLCQMLSDGKISPLNNIVLTTTTPSPTTPATTIPSIHMTGEINTEEFETRLTSTISHPECPQLYTKVGEHCISVFFIGNMTWPESLAFCKAIGGDLMSLSSDLTIFSTILQHLSSHQVTADFWVGGRYINDSMGWTWLDEKPMTMGSPYWAVRHQDDCSTRSLYLSEMNQTMVANQGVCYNYKQAPTTPLTGHCVAITYEHYYYLSDQDCFAKKSPMCIKPGGVDPEQAL</sequence>
<evidence type="ECO:0000259" key="4">
    <source>
        <dbReference type="PROSITE" id="PS50041"/>
    </source>
</evidence>
<dbReference type="Gene3D" id="3.10.100.10">
    <property type="entry name" value="Mannose-Binding Protein A, subunit A"/>
    <property type="match status" value="1"/>
</dbReference>
<dbReference type="SMART" id="SM00192">
    <property type="entry name" value="LDLa"/>
    <property type="match status" value="1"/>
</dbReference>
<evidence type="ECO:0000313" key="5">
    <source>
        <dbReference type="EMBL" id="KAK4307955.1"/>
    </source>
</evidence>
<dbReference type="Pfam" id="PF00057">
    <property type="entry name" value="Ldl_recept_a"/>
    <property type="match status" value="1"/>
</dbReference>
<keyword evidence="6" id="KW-1185">Reference proteome</keyword>
<reference evidence="5" key="1">
    <citation type="submission" date="2023-11" db="EMBL/GenBank/DDBJ databases">
        <title>Genome assemblies of two species of porcelain crab, Petrolisthes cinctipes and Petrolisthes manimaculis (Anomura: Porcellanidae).</title>
        <authorList>
            <person name="Angst P."/>
        </authorList>
    </citation>
    <scope>NUCLEOTIDE SEQUENCE</scope>
    <source>
        <strain evidence="5">PB745_02</strain>
        <tissue evidence="5">Gill</tissue>
    </source>
</reference>
<keyword evidence="1" id="KW-1015">Disulfide bond</keyword>
<feature type="signal peptide" evidence="3">
    <location>
        <begin position="1"/>
        <end position="27"/>
    </location>
</feature>
<keyword evidence="3" id="KW-0732">Signal</keyword>
<dbReference type="Gene3D" id="4.10.400.10">
    <property type="entry name" value="Low-density Lipoprotein Receptor"/>
    <property type="match status" value="1"/>
</dbReference>
<organism evidence="5 6">
    <name type="scientific">Petrolisthes manimaculis</name>
    <dbReference type="NCBI Taxonomy" id="1843537"/>
    <lineage>
        <taxon>Eukaryota</taxon>
        <taxon>Metazoa</taxon>
        <taxon>Ecdysozoa</taxon>
        <taxon>Arthropoda</taxon>
        <taxon>Crustacea</taxon>
        <taxon>Multicrustacea</taxon>
        <taxon>Malacostraca</taxon>
        <taxon>Eumalacostraca</taxon>
        <taxon>Eucarida</taxon>
        <taxon>Decapoda</taxon>
        <taxon>Pleocyemata</taxon>
        <taxon>Anomura</taxon>
        <taxon>Galatheoidea</taxon>
        <taxon>Porcellanidae</taxon>
        <taxon>Petrolisthes</taxon>
    </lineage>
</organism>
<comment type="caution">
    <text evidence="5">The sequence shown here is derived from an EMBL/GenBank/DDBJ whole genome shotgun (WGS) entry which is preliminary data.</text>
</comment>
<dbReference type="InterPro" id="IPR016186">
    <property type="entry name" value="C-type_lectin-like/link_sf"/>
</dbReference>
<dbReference type="EMBL" id="JAWZYT010001946">
    <property type="protein sequence ID" value="KAK4307955.1"/>
    <property type="molecule type" value="Genomic_DNA"/>
</dbReference>
<dbReference type="Pfam" id="PF00059">
    <property type="entry name" value="Lectin_C"/>
    <property type="match status" value="1"/>
</dbReference>
<evidence type="ECO:0000313" key="6">
    <source>
        <dbReference type="Proteomes" id="UP001292094"/>
    </source>
</evidence>